<dbReference type="PROSITE" id="PS51257">
    <property type="entry name" value="PROKAR_LIPOPROTEIN"/>
    <property type="match status" value="1"/>
</dbReference>
<dbReference type="Proteomes" id="UP000054820">
    <property type="component" value="Unassembled WGS sequence"/>
</dbReference>
<evidence type="ECO:0000313" key="2">
    <source>
        <dbReference type="EMBL" id="KTD70660.1"/>
    </source>
</evidence>
<dbReference type="STRING" id="460.Lstg_3145"/>
<evidence type="ECO:0000313" key="3">
    <source>
        <dbReference type="EMBL" id="STY85813.1"/>
    </source>
</evidence>
<dbReference type="EMBL" id="LNYZ01000038">
    <property type="protein sequence ID" value="KTD70660.1"/>
    <property type="molecule type" value="Genomic_DNA"/>
</dbReference>
<evidence type="ECO:0000313" key="5">
    <source>
        <dbReference type="Proteomes" id="UP000255110"/>
    </source>
</evidence>
<dbReference type="Proteomes" id="UP000255110">
    <property type="component" value="Unassembled WGS sequence"/>
</dbReference>
<accession>A0A378PG86</accession>
<dbReference type="EMBL" id="UGOY01000002">
    <property type="protein sequence ID" value="STY85813.1"/>
    <property type="molecule type" value="Genomic_DNA"/>
</dbReference>
<protein>
    <recommendedName>
        <fullName evidence="6">Lipoprotein</fullName>
    </recommendedName>
</protein>
<evidence type="ECO:0000256" key="1">
    <source>
        <dbReference type="SAM" id="MobiDB-lite"/>
    </source>
</evidence>
<proteinExistence type="predicted"/>
<feature type="region of interest" description="Disordered" evidence="1">
    <location>
        <begin position="24"/>
        <end position="54"/>
    </location>
</feature>
<reference evidence="2 4" key="1">
    <citation type="submission" date="2015-11" db="EMBL/GenBank/DDBJ databases">
        <title>Genomic analysis of 38 Legionella species identifies large and diverse effector repertoires.</title>
        <authorList>
            <person name="Burstein D."/>
            <person name="Amaro F."/>
            <person name="Zusman T."/>
            <person name="Lifshitz Z."/>
            <person name="Cohen O."/>
            <person name="Gilbert J.A."/>
            <person name="Pupko T."/>
            <person name="Shuman H.A."/>
            <person name="Segal G."/>
        </authorList>
    </citation>
    <scope>NUCLEOTIDE SEQUENCE [LARGE SCALE GENOMIC DNA]</scope>
    <source>
        <strain evidence="2 4">SC-18-C9</strain>
    </source>
</reference>
<feature type="compositionally biased region" description="Low complexity" evidence="1">
    <location>
        <begin position="24"/>
        <end position="33"/>
    </location>
</feature>
<name>A0A378PG86_9GAMM</name>
<gene>
    <name evidence="2" type="ORF">Lstg_3145</name>
    <name evidence="3" type="ORF">NCTC11991_03333</name>
</gene>
<keyword evidence="4" id="KW-1185">Reference proteome</keyword>
<reference evidence="3 5" key="2">
    <citation type="submission" date="2018-06" db="EMBL/GenBank/DDBJ databases">
        <authorList>
            <consortium name="Pathogen Informatics"/>
            <person name="Doyle S."/>
        </authorList>
    </citation>
    <scope>NUCLEOTIDE SEQUENCE [LARGE SCALE GENOMIC DNA]</scope>
    <source>
        <strain evidence="3 5">NCTC11991</strain>
    </source>
</reference>
<feature type="compositionally biased region" description="Basic and acidic residues" evidence="1">
    <location>
        <begin position="45"/>
        <end position="54"/>
    </location>
</feature>
<organism evidence="3 5">
    <name type="scientific">Legionella steigerwaltii</name>
    <dbReference type="NCBI Taxonomy" id="460"/>
    <lineage>
        <taxon>Bacteria</taxon>
        <taxon>Pseudomonadati</taxon>
        <taxon>Pseudomonadota</taxon>
        <taxon>Gammaproteobacteria</taxon>
        <taxon>Legionellales</taxon>
        <taxon>Legionellaceae</taxon>
        <taxon>Legionella</taxon>
    </lineage>
</organism>
<dbReference type="AlphaFoldDB" id="A0A378PG86"/>
<dbReference type="RefSeq" id="WP_165481737.1">
    <property type="nucleotide sequence ID" value="NZ_CAAAIO010000006.1"/>
</dbReference>
<sequence>MNTNGFKIIVLIGLLGLGLTACTPKTTPAPAHPEVSYEGGFGGDGGHDHQPKND</sequence>
<evidence type="ECO:0000313" key="4">
    <source>
        <dbReference type="Proteomes" id="UP000054820"/>
    </source>
</evidence>
<evidence type="ECO:0008006" key="6">
    <source>
        <dbReference type="Google" id="ProtNLM"/>
    </source>
</evidence>